<dbReference type="PATRIC" id="fig|907348.3.peg.2009"/>
<keyword evidence="2" id="KW-1185">Reference proteome</keyword>
<proteinExistence type="predicted"/>
<dbReference type="RefSeq" id="WP_002705252.1">
    <property type="nucleotide sequence ID" value="NZ_AGRW01000050.1"/>
</dbReference>
<protein>
    <recommendedName>
        <fullName evidence="3">YcfA family protein</fullName>
    </recommendedName>
</protein>
<comment type="caution">
    <text evidence="1">The sequence shown here is derived from an EMBL/GenBank/DDBJ whole genome shotgun (WGS) entry which is preliminary data.</text>
</comment>
<organism evidence="1 2">
    <name type="scientific">Treponema saccharophilum DSM 2985</name>
    <dbReference type="NCBI Taxonomy" id="907348"/>
    <lineage>
        <taxon>Bacteria</taxon>
        <taxon>Pseudomonadati</taxon>
        <taxon>Spirochaetota</taxon>
        <taxon>Spirochaetia</taxon>
        <taxon>Spirochaetales</taxon>
        <taxon>Treponemataceae</taxon>
        <taxon>Treponema</taxon>
    </lineage>
</organism>
<accession>H7EM55</accession>
<evidence type="ECO:0000313" key="2">
    <source>
        <dbReference type="Proteomes" id="UP000003571"/>
    </source>
</evidence>
<reference evidence="1 2" key="1">
    <citation type="submission" date="2011-09" db="EMBL/GenBank/DDBJ databases">
        <title>The draft genome of Treponema saccharophilum DSM 2985.</title>
        <authorList>
            <consortium name="US DOE Joint Genome Institute (JGI-PGF)"/>
            <person name="Lucas S."/>
            <person name="Copeland A."/>
            <person name="Lapidus A."/>
            <person name="Glavina del Rio T."/>
            <person name="Dalin E."/>
            <person name="Tice H."/>
            <person name="Bruce D."/>
            <person name="Goodwin L."/>
            <person name="Pitluck S."/>
            <person name="Peters L."/>
            <person name="Kyrpides N."/>
            <person name="Mavromatis K."/>
            <person name="Ivanova N."/>
            <person name="Markowitz V."/>
            <person name="Cheng J.-F."/>
            <person name="Hugenholtz P."/>
            <person name="Woyke T."/>
            <person name="Wu D."/>
            <person name="Gronow S."/>
            <person name="Wellnitz S."/>
            <person name="Brambilla E."/>
            <person name="Klenk H.-P."/>
            <person name="Eisen J.A."/>
        </authorList>
    </citation>
    <scope>NUCLEOTIDE SEQUENCE [LARGE SCALE GENOMIC DNA]</scope>
    <source>
        <strain evidence="1 2">DSM 2985</strain>
    </source>
</reference>
<name>H7EM55_9SPIR</name>
<dbReference type="AlphaFoldDB" id="H7EM55"/>
<dbReference type="EMBL" id="AGRW01000050">
    <property type="protein sequence ID" value="EIC01463.1"/>
    <property type="molecule type" value="Genomic_DNA"/>
</dbReference>
<sequence>MDKKEEKEEVKRIFTGYKRMTPKITRELRRLGIFVVRQRNHVVLSVSDGETRHLVPISSTGGDKRGGLNMARKIISYL</sequence>
<gene>
    <name evidence="1" type="ORF">TresaDRAFT_1355</name>
</gene>
<evidence type="ECO:0008006" key="3">
    <source>
        <dbReference type="Google" id="ProtNLM"/>
    </source>
</evidence>
<evidence type="ECO:0000313" key="1">
    <source>
        <dbReference type="EMBL" id="EIC01463.1"/>
    </source>
</evidence>
<dbReference type="Proteomes" id="UP000003571">
    <property type="component" value="Unassembled WGS sequence"/>
</dbReference>